<name>A0ABU7FNP5_9ACTN</name>
<keyword evidence="2" id="KW-1185">Reference proteome</keyword>
<dbReference type="Proteomes" id="UP001333996">
    <property type="component" value="Unassembled WGS sequence"/>
</dbReference>
<dbReference type="InterPro" id="IPR029069">
    <property type="entry name" value="HotDog_dom_sf"/>
</dbReference>
<reference evidence="1" key="1">
    <citation type="submission" date="2024-01" db="EMBL/GenBank/DDBJ databases">
        <title>First draft genome sequence data of TA4-1, the type strain of Gram-positive actinobacterium Streptomyces chiangmaiensis.</title>
        <authorList>
            <person name="Yasawong M."/>
            <person name="Nantapong N."/>
        </authorList>
    </citation>
    <scope>NUCLEOTIDE SEQUENCE</scope>
    <source>
        <strain evidence="1">TA4-1</strain>
    </source>
</reference>
<protein>
    <submittedName>
        <fullName evidence="1">DUF4442 domain-containing protein</fullName>
    </submittedName>
</protein>
<gene>
    <name evidence="1" type="ORF">VXC91_26105</name>
</gene>
<evidence type="ECO:0000313" key="2">
    <source>
        <dbReference type="Proteomes" id="UP001333996"/>
    </source>
</evidence>
<accession>A0ABU7FNP5</accession>
<sequence>MDMTALARTLLESVPAHRTARMEVLRAVDGEAVLACETPADLTNVIGSLHSSGLIALLDAAGLGAVIASGPHAEALNRIVPLGTAAALDFLAPARGRLVAACRLDEEARHALYPLWTGETHRARLSTRAEITDAAGTVVCQGTFDWSVRRTPSGEASRP</sequence>
<dbReference type="Pfam" id="PF14539">
    <property type="entry name" value="DUF4442"/>
    <property type="match status" value="1"/>
</dbReference>
<dbReference type="RefSeq" id="WP_329509779.1">
    <property type="nucleotide sequence ID" value="NZ_BAAAYZ010000254.1"/>
</dbReference>
<organism evidence="1 2">
    <name type="scientific">Streptomyces chiangmaiensis</name>
    <dbReference type="NCBI Taxonomy" id="766497"/>
    <lineage>
        <taxon>Bacteria</taxon>
        <taxon>Bacillati</taxon>
        <taxon>Actinomycetota</taxon>
        <taxon>Actinomycetes</taxon>
        <taxon>Kitasatosporales</taxon>
        <taxon>Streptomycetaceae</taxon>
        <taxon>Streptomyces</taxon>
    </lineage>
</organism>
<evidence type="ECO:0000313" key="1">
    <source>
        <dbReference type="EMBL" id="MED7825367.1"/>
    </source>
</evidence>
<dbReference type="EMBL" id="JAYWVC010000106">
    <property type="protein sequence ID" value="MED7825367.1"/>
    <property type="molecule type" value="Genomic_DNA"/>
</dbReference>
<dbReference type="Gene3D" id="3.10.129.10">
    <property type="entry name" value="Hotdog Thioesterase"/>
    <property type="match status" value="1"/>
</dbReference>
<comment type="caution">
    <text evidence="1">The sequence shown here is derived from an EMBL/GenBank/DDBJ whole genome shotgun (WGS) entry which is preliminary data.</text>
</comment>
<dbReference type="SUPFAM" id="SSF54637">
    <property type="entry name" value="Thioesterase/thiol ester dehydrase-isomerase"/>
    <property type="match status" value="1"/>
</dbReference>
<dbReference type="InterPro" id="IPR027961">
    <property type="entry name" value="DUF4442"/>
</dbReference>
<proteinExistence type="predicted"/>